<feature type="domain" description="DUF7721" evidence="3">
    <location>
        <begin position="345"/>
        <end position="427"/>
    </location>
</feature>
<protein>
    <recommendedName>
        <fullName evidence="3">DUF7721 domain-containing protein</fullName>
    </recommendedName>
</protein>
<feature type="transmembrane region" description="Helical" evidence="2">
    <location>
        <begin position="59"/>
        <end position="83"/>
    </location>
</feature>
<dbReference type="InterPro" id="IPR056138">
    <property type="entry name" value="DUF7721"/>
</dbReference>
<feature type="region of interest" description="Disordered" evidence="1">
    <location>
        <begin position="291"/>
        <end position="345"/>
    </location>
</feature>
<reference evidence="4" key="1">
    <citation type="submission" date="2021-01" db="EMBL/GenBank/DDBJ databases">
        <authorList>
            <person name="Kaushik A."/>
        </authorList>
    </citation>
    <scope>NUCLEOTIDE SEQUENCE</scope>
    <source>
        <strain evidence="4">AG4-RS23</strain>
    </source>
</reference>
<dbReference type="Proteomes" id="UP000663861">
    <property type="component" value="Unassembled WGS sequence"/>
</dbReference>
<evidence type="ECO:0000313" key="4">
    <source>
        <dbReference type="EMBL" id="CAE6475195.1"/>
    </source>
</evidence>
<evidence type="ECO:0000256" key="2">
    <source>
        <dbReference type="SAM" id="Phobius"/>
    </source>
</evidence>
<evidence type="ECO:0000259" key="3">
    <source>
        <dbReference type="Pfam" id="PF24845"/>
    </source>
</evidence>
<organism evidence="4 5">
    <name type="scientific">Rhizoctonia solani</name>
    <dbReference type="NCBI Taxonomy" id="456999"/>
    <lineage>
        <taxon>Eukaryota</taxon>
        <taxon>Fungi</taxon>
        <taxon>Dikarya</taxon>
        <taxon>Basidiomycota</taxon>
        <taxon>Agaricomycotina</taxon>
        <taxon>Agaricomycetes</taxon>
        <taxon>Cantharellales</taxon>
        <taxon>Ceratobasidiaceae</taxon>
        <taxon>Rhizoctonia</taxon>
    </lineage>
</organism>
<feature type="transmembrane region" description="Helical" evidence="2">
    <location>
        <begin position="146"/>
        <end position="170"/>
    </location>
</feature>
<evidence type="ECO:0000256" key="1">
    <source>
        <dbReference type="SAM" id="MobiDB-lite"/>
    </source>
</evidence>
<dbReference type="EMBL" id="CAJMWY010001777">
    <property type="protein sequence ID" value="CAE6475195.1"/>
    <property type="molecule type" value="Genomic_DNA"/>
</dbReference>
<gene>
    <name evidence="4" type="ORF">RDB_LOCUS89218</name>
</gene>
<dbReference type="Pfam" id="PF24845">
    <property type="entry name" value="DUF7721"/>
    <property type="match status" value="1"/>
</dbReference>
<sequence length="506" mass="53734">MVGGHLQRTGYRHGVLAVAALSALVAAMYTHSAFTYPLPETSYSSSPILSGAYIKPHRFAIAIIVLNALSCALTVLMSVAIDWHFAIRTPAYIEFSWVGLAWCAELISVILAGIAAPNRDVCSLDKTSLGAYGGLVLMGKTLCSNWTAVFVTSMMSLILFTFHLTWHIVFRLWHRAALARRPTSPIDLWSTPIPKHYPISPHETQKKDDRGFLVVDERSTKPENSIVIDTYSLMFNPTAARNPERVAKEADITGKPNYIKRAAAAQPASRLISGDRTMDNFINLAKQGYEAYSESQKGQQGGQGQPPQGIPPQGGYGGNPAQGEYGHNQPNSGGYGGSQYGPPIDHQAAIQNATQHAGGAGDSSLFNTALGFINQNQSQHTEPINEQHVQNAHAEAYDKGKASSLDAGSLGAAAAMQVLKKFTSGEGPASSGGGNSQSQLIALAMSEASKLFESQGSKNGQKQDAVNGAAMTIMKLLVQSKTGPGATNAGGNDLGSLMSLASSFLK</sequence>
<proteinExistence type="predicted"/>
<keyword evidence="2" id="KW-0812">Transmembrane</keyword>
<name>A0A8H3GVI9_9AGAM</name>
<dbReference type="PANTHER" id="PTHR39477">
    <property type="entry name" value="CHROMOSOME 8, WHOLE GENOME SHOTGUN SEQUENCE"/>
    <property type="match status" value="1"/>
</dbReference>
<keyword evidence="2" id="KW-0472">Membrane</keyword>
<feature type="transmembrane region" description="Helical" evidence="2">
    <location>
        <begin position="95"/>
        <end position="116"/>
    </location>
</feature>
<dbReference type="PANTHER" id="PTHR39477:SF1">
    <property type="entry name" value="BETA-FLANKING PROTEIN"/>
    <property type="match status" value="1"/>
</dbReference>
<accession>A0A8H3GVI9</accession>
<keyword evidence="2" id="KW-1133">Transmembrane helix</keyword>
<evidence type="ECO:0000313" key="5">
    <source>
        <dbReference type="Proteomes" id="UP000663861"/>
    </source>
</evidence>
<dbReference type="AlphaFoldDB" id="A0A8H3GVI9"/>
<comment type="caution">
    <text evidence="4">The sequence shown here is derived from an EMBL/GenBank/DDBJ whole genome shotgun (WGS) entry which is preliminary data.</text>
</comment>